<dbReference type="RefSeq" id="XP_007749681.1">
    <property type="nucleotide sequence ID" value="XM_007751491.1"/>
</dbReference>
<reference evidence="1 2" key="1">
    <citation type="submission" date="2013-03" db="EMBL/GenBank/DDBJ databases">
        <title>The Genome Sequence of Cladophialophora psammophila CBS 110553.</title>
        <authorList>
            <consortium name="The Broad Institute Genomics Platform"/>
            <person name="Cuomo C."/>
            <person name="de Hoog S."/>
            <person name="Gorbushina A."/>
            <person name="Walker B."/>
            <person name="Young S.K."/>
            <person name="Zeng Q."/>
            <person name="Gargeya S."/>
            <person name="Fitzgerald M."/>
            <person name="Haas B."/>
            <person name="Abouelleil A."/>
            <person name="Allen A.W."/>
            <person name="Alvarado L."/>
            <person name="Arachchi H.M."/>
            <person name="Berlin A.M."/>
            <person name="Chapman S.B."/>
            <person name="Gainer-Dewar J."/>
            <person name="Goldberg J."/>
            <person name="Griggs A."/>
            <person name="Gujja S."/>
            <person name="Hansen M."/>
            <person name="Howarth C."/>
            <person name="Imamovic A."/>
            <person name="Ireland A."/>
            <person name="Larimer J."/>
            <person name="McCowan C."/>
            <person name="Murphy C."/>
            <person name="Pearson M."/>
            <person name="Poon T.W."/>
            <person name="Priest M."/>
            <person name="Roberts A."/>
            <person name="Saif S."/>
            <person name="Shea T."/>
            <person name="Sisk P."/>
            <person name="Sykes S."/>
            <person name="Wortman J."/>
            <person name="Nusbaum C."/>
            <person name="Birren B."/>
        </authorList>
    </citation>
    <scope>NUCLEOTIDE SEQUENCE [LARGE SCALE GENOMIC DNA]</scope>
    <source>
        <strain evidence="1 2">CBS 110553</strain>
    </source>
</reference>
<evidence type="ECO:0000313" key="1">
    <source>
        <dbReference type="EMBL" id="EXJ65941.1"/>
    </source>
</evidence>
<sequence>MVGNNQHNINLNNDDDAIGLGIQDVLSGRDRESQWGYEISERAIKIIWTKLEHEEQDRPRELDLPLKALDGMANLDLSEIDGISGLSAYPAKEPVQIVTDYRSRMTLSNMSNCFNKRYLPKLNNIILVSEAEAAARFVIKSTQQVGDLLALRILEKRPWLIDICGHTVWSPKLSELKGEHWDLAKKAFAGETDFNRGRGADDSVQTSFALKQGYCLRQRSDDLREAFDFPCEIPPSWSRAGLAKSSV</sequence>
<name>W9WMU0_9EURO</name>
<keyword evidence="2" id="KW-1185">Reference proteome</keyword>
<dbReference type="EMBL" id="AMGX01000022">
    <property type="protein sequence ID" value="EXJ65941.1"/>
    <property type="molecule type" value="Genomic_DNA"/>
</dbReference>
<evidence type="ECO:0000313" key="2">
    <source>
        <dbReference type="Proteomes" id="UP000019471"/>
    </source>
</evidence>
<proteinExistence type="predicted"/>
<gene>
    <name evidence="1" type="ORF">A1O5_10917</name>
</gene>
<dbReference type="GeneID" id="19195608"/>
<organism evidence="1 2">
    <name type="scientific">Cladophialophora psammophila CBS 110553</name>
    <dbReference type="NCBI Taxonomy" id="1182543"/>
    <lineage>
        <taxon>Eukaryota</taxon>
        <taxon>Fungi</taxon>
        <taxon>Dikarya</taxon>
        <taxon>Ascomycota</taxon>
        <taxon>Pezizomycotina</taxon>
        <taxon>Eurotiomycetes</taxon>
        <taxon>Chaetothyriomycetidae</taxon>
        <taxon>Chaetothyriales</taxon>
        <taxon>Herpotrichiellaceae</taxon>
        <taxon>Cladophialophora</taxon>
    </lineage>
</organism>
<accession>W9WMU0</accession>
<dbReference type="Proteomes" id="UP000019471">
    <property type="component" value="Unassembled WGS sequence"/>
</dbReference>
<dbReference type="HOGENOM" id="CLU_1124423_0_0_1"/>
<dbReference type="AlphaFoldDB" id="W9WMU0"/>
<comment type="caution">
    <text evidence="1">The sequence shown here is derived from an EMBL/GenBank/DDBJ whole genome shotgun (WGS) entry which is preliminary data.</text>
</comment>
<dbReference type="OrthoDB" id="2963168at2759"/>
<dbReference type="STRING" id="1182543.W9WMU0"/>
<protein>
    <submittedName>
        <fullName evidence="1">Uncharacterized protein</fullName>
    </submittedName>
</protein>